<dbReference type="EMBL" id="BGZK01002199">
    <property type="protein sequence ID" value="GBP91711.1"/>
    <property type="molecule type" value="Genomic_DNA"/>
</dbReference>
<evidence type="ECO:0000313" key="2">
    <source>
        <dbReference type="Proteomes" id="UP000299102"/>
    </source>
</evidence>
<protein>
    <submittedName>
        <fullName evidence="1">Uncharacterized protein</fullName>
    </submittedName>
</protein>
<accession>A0A4C1ZS17</accession>
<sequence>MGRLDRQCSIGPAIRHTPEVVASAVFRPVMAVPKDITICIAAVKCAFLTSVSGLCGMHPSVMVHFLFPTCDVEGKMSIPHTAPVRGSGAETH</sequence>
<reference evidence="1 2" key="1">
    <citation type="journal article" date="2019" name="Commun. Biol.">
        <title>The bagworm genome reveals a unique fibroin gene that provides high tensile strength.</title>
        <authorList>
            <person name="Kono N."/>
            <person name="Nakamura H."/>
            <person name="Ohtoshi R."/>
            <person name="Tomita M."/>
            <person name="Numata K."/>
            <person name="Arakawa K."/>
        </authorList>
    </citation>
    <scope>NUCLEOTIDE SEQUENCE [LARGE SCALE GENOMIC DNA]</scope>
</reference>
<dbReference type="Proteomes" id="UP000299102">
    <property type="component" value="Unassembled WGS sequence"/>
</dbReference>
<dbReference type="AlphaFoldDB" id="A0A4C1ZS17"/>
<keyword evidence="2" id="KW-1185">Reference proteome</keyword>
<proteinExistence type="predicted"/>
<gene>
    <name evidence="1" type="ORF">EVAR_65360_1</name>
</gene>
<comment type="caution">
    <text evidence="1">The sequence shown here is derived from an EMBL/GenBank/DDBJ whole genome shotgun (WGS) entry which is preliminary data.</text>
</comment>
<organism evidence="1 2">
    <name type="scientific">Eumeta variegata</name>
    <name type="common">Bagworm moth</name>
    <name type="synonym">Eumeta japonica</name>
    <dbReference type="NCBI Taxonomy" id="151549"/>
    <lineage>
        <taxon>Eukaryota</taxon>
        <taxon>Metazoa</taxon>
        <taxon>Ecdysozoa</taxon>
        <taxon>Arthropoda</taxon>
        <taxon>Hexapoda</taxon>
        <taxon>Insecta</taxon>
        <taxon>Pterygota</taxon>
        <taxon>Neoptera</taxon>
        <taxon>Endopterygota</taxon>
        <taxon>Lepidoptera</taxon>
        <taxon>Glossata</taxon>
        <taxon>Ditrysia</taxon>
        <taxon>Tineoidea</taxon>
        <taxon>Psychidae</taxon>
        <taxon>Oiketicinae</taxon>
        <taxon>Eumeta</taxon>
    </lineage>
</organism>
<name>A0A4C1ZS17_EUMVA</name>
<evidence type="ECO:0000313" key="1">
    <source>
        <dbReference type="EMBL" id="GBP91711.1"/>
    </source>
</evidence>